<dbReference type="EMBL" id="AP025591">
    <property type="protein sequence ID" value="BDG01895.1"/>
    <property type="molecule type" value="Genomic_DNA"/>
</dbReference>
<dbReference type="Proteomes" id="UP001162891">
    <property type="component" value="Chromosome"/>
</dbReference>
<keyword evidence="2" id="KW-1185">Reference proteome</keyword>
<protein>
    <submittedName>
        <fullName evidence="1">Uncharacterized protein</fullName>
    </submittedName>
</protein>
<dbReference type="RefSeq" id="WP_248358848.1">
    <property type="nucleotide sequence ID" value="NZ_AP025591.1"/>
</dbReference>
<sequence length="181" mass="20769">MAATLHYFMLPEDERAVFRHLARRELTLYPELVPPGWTPLPVHEDTIPKLEGSSWYIAAERFGPVIVHPVKKGPDKGLLVIEEIPSPVFHYERSIRNEEGELVAGRLWAELEVTDDPMDRKGKPLALKSIFEEVHHLFRKNWRRSDPKGFWVGPAAGAAWKRGDLVLREAGHKGREIGVWR</sequence>
<gene>
    <name evidence="1" type="ORF">AMOR_08910</name>
</gene>
<proteinExistence type="predicted"/>
<reference evidence="2" key="1">
    <citation type="journal article" date="2022" name="Int. J. Syst. Evol. Microbiol.">
        <title>Anaeromyxobacter oryzae sp. nov., Anaeromyxobacter diazotrophicus sp. nov. and Anaeromyxobacter paludicola sp. nov., isolated from paddy soils.</title>
        <authorList>
            <person name="Itoh H."/>
            <person name="Xu Z."/>
            <person name="Mise K."/>
            <person name="Masuda Y."/>
            <person name="Ushijima N."/>
            <person name="Hayakawa C."/>
            <person name="Shiratori Y."/>
            <person name="Senoo K."/>
        </authorList>
    </citation>
    <scope>NUCLEOTIDE SEQUENCE [LARGE SCALE GENOMIC DNA]</scope>
    <source>
        <strain evidence="2">Red232</strain>
    </source>
</reference>
<accession>A0ABM7WQZ1</accession>
<evidence type="ECO:0000313" key="1">
    <source>
        <dbReference type="EMBL" id="BDG01895.1"/>
    </source>
</evidence>
<evidence type="ECO:0000313" key="2">
    <source>
        <dbReference type="Proteomes" id="UP001162891"/>
    </source>
</evidence>
<name>A0ABM7WQZ1_9BACT</name>
<organism evidence="1 2">
    <name type="scientific">Anaeromyxobacter oryzae</name>
    <dbReference type="NCBI Taxonomy" id="2918170"/>
    <lineage>
        <taxon>Bacteria</taxon>
        <taxon>Pseudomonadati</taxon>
        <taxon>Myxococcota</taxon>
        <taxon>Myxococcia</taxon>
        <taxon>Myxococcales</taxon>
        <taxon>Cystobacterineae</taxon>
        <taxon>Anaeromyxobacteraceae</taxon>
        <taxon>Anaeromyxobacter</taxon>
    </lineage>
</organism>